<evidence type="ECO:0000256" key="8">
    <source>
        <dbReference type="ARBA" id="ARBA00023619"/>
    </source>
</evidence>
<dbReference type="InterPro" id="IPR036852">
    <property type="entry name" value="Peptidase_S8/S53_dom_sf"/>
</dbReference>
<feature type="active site" description="Charge relay system" evidence="9">
    <location>
        <position position="507"/>
    </location>
</feature>
<evidence type="ECO:0000256" key="6">
    <source>
        <dbReference type="ARBA" id="ARBA00023145"/>
    </source>
</evidence>
<dbReference type="PROSITE" id="PS51695">
    <property type="entry name" value="SEDOLISIN"/>
    <property type="match status" value="2"/>
</dbReference>
<keyword evidence="6" id="KW-0865">Zymogen</keyword>
<keyword evidence="4 9" id="KW-0720">Serine protease</keyword>
<accession>A0A6G0WJL7</accession>
<feature type="binding site" evidence="9">
    <location>
        <position position="767"/>
    </location>
    <ligand>
        <name>Ca(2+)</name>
        <dbReference type="ChEBI" id="CHEBI:29108"/>
    </ligand>
</feature>
<evidence type="ECO:0000313" key="13">
    <source>
        <dbReference type="Proteomes" id="UP000481153"/>
    </source>
</evidence>
<dbReference type="CDD" id="cd11377">
    <property type="entry name" value="Pro-peptidase_S53"/>
    <property type="match status" value="1"/>
</dbReference>
<sequence length="880" mass="96314">MMDDRAGRCRSLLTTLMFLAGNVQPHRILQAFMEHSQPSTSSSSLWNQGKRALQDEFVPVVIGVHSENPSSLEEHFWAISDPTNRQYGRYLSTDEVNALTKPSDRAMTDLHRWLSENSMTDYEFSSTTNTIKIHASVRSLEALFKTEIHEYFHHTIKRILRASKHHVSYVNLNLHPIGRSLKGRSHRYSNSGDPIQDTRSGGGCTPGFLRTWYGIPRQENANETNAQGIPEFYEEAWSESDLIKFFDTYMAGEALPSLVTHQVPDRDNSYKKASGEASLDLQYITALTPRTTTYVWSQTGTNPYSSIDEPFVEWAEDIVKMSRPAYVVSISYSDDEQHIFESSEAYARSFDVLLMKLAARGVSVLVASGDDGVAGQRPGLQKIDKSDTTAWCQVHGPQWPTSSPYLTSVGATMLAKSEDAPSYFNTLDEVICSTERGSTITSGGGFSNKYDRPSYQDQAVKQFLTTRNLPPSNFFNASGRAYPDVSMIGNSFRIFVKGATTLISGTSASTPVFASVLTLVNDKRLNAGKPPLGFVNPALYKIYEKYPQAFHDITVGTNAAGMGPGRPVCTHSFHAESGWDAASGIGSPNFAVLSQLLFNVEEILSGSNESISAEIQPANKPNGPTKALFAASIACLYDRPSYQDQAVKQFLTTRNLPPSNFFNASGRAYPDVSMFGNSFRVFVKGATTVISGTSASTPVFASVLTLVNDKRLNAGKPPLGFVNPALYKIYEKYPQAFHDITVGTNAAGMGPGRPVCTHSFHAESGWDAASGIGSPNFAVLSQLLFNVEEILSGSNESISAEIQPANKPNGPTKALFAASIACLVASLLFAIASVCYIRRHSNKKPYRELDPDKADTPIYPTPEKDTNAIFTIDGDDQGVH</sequence>
<evidence type="ECO:0000256" key="1">
    <source>
        <dbReference type="ARBA" id="ARBA00022670"/>
    </source>
</evidence>
<evidence type="ECO:0000256" key="3">
    <source>
        <dbReference type="ARBA" id="ARBA00022801"/>
    </source>
</evidence>
<evidence type="ECO:0000256" key="5">
    <source>
        <dbReference type="ARBA" id="ARBA00022837"/>
    </source>
</evidence>
<evidence type="ECO:0000256" key="10">
    <source>
        <dbReference type="SAM" id="Phobius"/>
    </source>
</evidence>
<feature type="domain" description="Peptidase S53" evidence="11">
    <location>
        <begin position="203"/>
        <end position="600"/>
    </location>
</feature>
<reference evidence="12 13" key="1">
    <citation type="submission" date="2019-07" db="EMBL/GenBank/DDBJ databases">
        <title>Genomics analysis of Aphanomyces spp. identifies a new class of oomycete effector associated with host adaptation.</title>
        <authorList>
            <person name="Gaulin E."/>
        </authorList>
    </citation>
    <scope>NUCLEOTIDE SEQUENCE [LARGE SCALE GENOMIC DNA]</scope>
    <source>
        <strain evidence="12 13">ATCC 201684</strain>
    </source>
</reference>
<dbReference type="PANTHER" id="PTHR14218">
    <property type="entry name" value="PROTEASE S8 TRIPEPTIDYL PEPTIDASE I CLN2"/>
    <property type="match status" value="1"/>
</dbReference>
<evidence type="ECO:0000259" key="11">
    <source>
        <dbReference type="PROSITE" id="PS51695"/>
    </source>
</evidence>
<evidence type="ECO:0000256" key="2">
    <source>
        <dbReference type="ARBA" id="ARBA00022723"/>
    </source>
</evidence>
<dbReference type="SUPFAM" id="SSF52743">
    <property type="entry name" value="Subtilisin-like"/>
    <property type="match status" value="2"/>
</dbReference>
<dbReference type="InterPro" id="IPR030400">
    <property type="entry name" value="Sedolisin_dom"/>
</dbReference>
<keyword evidence="5 9" id="KW-0106">Calcium</keyword>
<organism evidence="12 13">
    <name type="scientific">Aphanomyces euteiches</name>
    <dbReference type="NCBI Taxonomy" id="100861"/>
    <lineage>
        <taxon>Eukaryota</taxon>
        <taxon>Sar</taxon>
        <taxon>Stramenopiles</taxon>
        <taxon>Oomycota</taxon>
        <taxon>Saprolegniomycetes</taxon>
        <taxon>Saprolegniales</taxon>
        <taxon>Verrucalvaceae</taxon>
        <taxon>Aphanomyces</taxon>
    </lineage>
</organism>
<dbReference type="EMBL" id="VJMJ01000197">
    <property type="protein sequence ID" value="KAF0727426.1"/>
    <property type="molecule type" value="Genomic_DNA"/>
</dbReference>
<evidence type="ECO:0000256" key="9">
    <source>
        <dbReference type="PROSITE-ProRule" id="PRU01032"/>
    </source>
</evidence>
<dbReference type="InterPro" id="IPR050819">
    <property type="entry name" value="Tripeptidyl-peptidase_I"/>
</dbReference>
<dbReference type="SUPFAM" id="SSF54897">
    <property type="entry name" value="Protease propeptides/inhibitors"/>
    <property type="match status" value="1"/>
</dbReference>
<dbReference type="VEuPathDB" id="FungiDB:AeMF1_006281"/>
<keyword evidence="10" id="KW-0812">Transmembrane</keyword>
<keyword evidence="13" id="KW-1185">Reference proteome</keyword>
<comment type="catalytic activity">
    <reaction evidence="7">
        <text>Hydrolysis of proteins with broad specificity for peptide bonds, and a preference for a large uncharged residue in P1. Hydrolyzes peptide amides.</text>
        <dbReference type="EC" id="3.4.21.62"/>
    </reaction>
</comment>
<feature type="binding site" evidence="9">
    <location>
        <position position="552"/>
    </location>
    <ligand>
        <name>Ca(2+)</name>
        <dbReference type="ChEBI" id="CHEBI:29108"/>
    </ligand>
</feature>
<feature type="active site" description="Charge relay system" evidence="9">
    <location>
        <position position="280"/>
    </location>
</feature>
<feature type="binding site" evidence="9">
    <location>
        <position position="578"/>
    </location>
    <ligand>
        <name>Ca(2+)</name>
        <dbReference type="ChEBI" id="CHEBI:29108"/>
    </ligand>
</feature>
<feature type="transmembrane region" description="Helical" evidence="10">
    <location>
        <begin position="814"/>
        <end position="837"/>
    </location>
</feature>
<dbReference type="GO" id="GO:0008240">
    <property type="term" value="F:tripeptidyl-peptidase activity"/>
    <property type="evidence" value="ECO:0007669"/>
    <property type="project" value="TreeGrafter"/>
</dbReference>
<dbReference type="GO" id="GO:0046872">
    <property type="term" value="F:metal ion binding"/>
    <property type="evidence" value="ECO:0007669"/>
    <property type="project" value="UniProtKB-UniRule"/>
</dbReference>
<dbReference type="Pfam" id="PF09286">
    <property type="entry name" value="Pro-kuma_activ"/>
    <property type="match status" value="1"/>
</dbReference>
<feature type="binding site" evidence="9">
    <location>
        <position position="580"/>
    </location>
    <ligand>
        <name>Ca(2+)</name>
        <dbReference type="ChEBI" id="CHEBI:29108"/>
    </ligand>
</feature>
<dbReference type="GO" id="GO:0004252">
    <property type="term" value="F:serine-type endopeptidase activity"/>
    <property type="evidence" value="ECO:0007669"/>
    <property type="project" value="UniProtKB-UniRule"/>
</dbReference>
<feature type="binding site" evidence="9">
    <location>
        <position position="553"/>
    </location>
    <ligand>
        <name>Ca(2+)</name>
        <dbReference type="ChEBI" id="CHEBI:29108"/>
    </ligand>
</feature>
<dbReference type="Proteomes" id="UP000481153">
    <property type="component" value="Unassembled WGS sequence"/>
</dbReference>
<dbReference type="PANTHER" id="PTHR14218:SF15">
    <property type="entry name" value="TRIPEPTIDYL-PEPTIDASE 1"/>
    <property type="match status" value="1"/>
</dbReference>
<protein>
    <recommendedName>
        <fullName evidence="8">subtilisin</fullName>
        <ecNumber evidence="8">3.4.21.62</ecNumber>
    </recommendedName>
</protein>
<evidence type="ECO:0000313" key="12">
    <source>
        <dbReference type="EMBL" id="KAF0727426.1"/>
    </source>
</evidence>
<keyword evidence="2 9" id="KW-0479">Metal-binding</keyword>
<comment type="caution">
    <text evidence="12">The sequence shown here is derived from an EMBL/GenBank/DDBJ whole genome shotgun (WGS) entry which is preliminary data.</text>
</comment>
<feature type="active site" description="Charge relay system" evidence="9">
    <location>
        <position position="276"/>
    </location>
</feature>
<keyword evidence="3 9" id="KW-0378">Hydrolase</keyword>
<dbReference type="VEuPathDB" id="FungiDB:AeMF1_014625"/>
<dbReference type="GO" id="GO:0006508">
    <property type="term" value="P:proteolysis"/>
    <property type="evidence" value="ECO:0007669"/>
    <property type="project" value="UniProtKB-KW"/>
</dbReference>
<dbReference type="InterPro" id="IPR015366">
    <property type="entry name" value="S53_propep"/>
</dbReference>
<keyword evidence="10" id="KW-0472">Membrane</keyword>
<feature type="binding site" evidence="9">
    <location>
        <position position="740"/>
    </location>
    <ligand>
        <name>Ca(2+)</name>
        <dbReference type="ChEBI" id="CHEBI:29108"/>
    </ligand>
</feature>
<dbReference type="SMART" id="SM00944">
    <property type="entry name" value="Pro-kuma_activ"/>
    <property type="match status" value="1"/>
</dbReference>
<comment type="cofactor">
    <cofactor evidence="9">
        <name>Ca(2+)</name>
        <dbReference type="ChEBI" id="CHEBI:29108"/>
    </cofactor>
    <text evidence="9">Binds 1 Ca(2+) ion per subunit.</text>
</comment>
<comment type="caution">
    <text evidence="9">Lacks conserved residue(s) required for the propagation of feature annotation.</text>
</comment>
<keyword evidence="1 9" id="KW-0645">Protease</keyword>
<dbReference type="AlphaFoldDB" id="A0A6G0WJL7"/>
<keyword evidence="10" id="KW-1133">Transmembrane helix</keyword>
<gene>
    <name evidence="12" type="ORF">Ae201684_014538</name>
</gene>
<dbReference type="Gene3D" id="3.40.50.200">
    <property type="entry name" value="Peptidase S8/S53 domain"/>
    <property type="match status" value="2"/>
</dbReference>
<dbReference type="EC" id="3.4.21.62" evidence="8"/>
<evidence type="ECO:0000256" key="4">
    <source>
        <dbReference type="ARBA" id="ARBA00022825"/>
    </source>
</evidence>
<proteinExistence type="predicted"/>
<evidence type="ECO:0000256" key="7">
    <source>
        <dbReference type="ARBA" id="ARBA00023529"/>
    </source>
</evidence>
<feature type="binding site" evidence="9">
    <location>
        <position position="739"/>
    </location>
    <ligand>
        <name>Ca(2+)</name>
        <dbReference type="ChEBI" id="CHEBI:29108"/>
    </ligand>
</feature>
<dbReference type="CDD" id="cd04056">
    <property type="entry name" value="Peptidases_S53"/>
    <property type="match status" value="1"/>
</dbReference>
<feature type="domain" description="Peptidase S53" evidence="11">
    <location>
        <begin position="604"/>
        <end position="787"/>
    </location>
</feature>
<name>A0A6G0WJL7_9STRA</name>
<feature type="binding site" evidence="9">
    <location>
        <position position="765"/>
    </location>
    <ligand>
        <name>Ca(2+)</name>
        <dbReference type="ChEBI" id="CHEBI:29108"/>
    </ligand>
</feature>